<evidence type="ECO:0000256" key="1">
    <source>
        <dbReference type="SAM" id="MobiDB-lite"/>
    </source>
</evidence>
<dbReference type="Proteomes" id="UP001529369">
    <property type="component" value="Unassembled WGS sequence"/>
</dbReference>
<dbReference type="EMBL" id="JAUFPN010000304">
    <property type="protein sequence ID" value="MDN3568757.1"/>
    <property type="molecule type" value="Genomic_DNA"/>
</dbReference>
<gene>
    <name evidence="2" type="ORF">QWZ14_30645</name>
</gene>
<feature type="region of interest" description="Disordered" evidence="1">
    <location>
        <begin position="1"/>
        <end position="26"/>
    </location>
</feature>
<comment type="caution">
    <text evidence="2">The sequence shown here is derived from an EMBL/GenBank/DDBJ whole genome shotgun (WGS) entry which is preliminary data.</text>
</comment>
<accession>A0ABT8AG08</accession>
<evidence type="ECO:0000313" key="2">
    <source>
        <dbReference type="EMBL" id="MDN3568757.1"/>
    </source>
</evidence>
<protein>
    <submittedName>
        <fullName evidence="2">Uncharacterized protein</fullName>
    </submittedName>
</protein>
<evidence type="ECO:0000313" key="3">
    <source>
        <dbReference type="Proteomes" id="UP001529369"/>
    </source>
</evidence>
<dbReference type="RefSeq" id="WP_377755701.1">
    <property type="nucleotide sequence ID" value="NZ_JBHTFA010000005.1"/>
</dbReference>
<name>A0ABT8AG08_9PROT</name>
<sequence>MSDVESEAMTHPGKLKQETPSDSSVLLRDWPAGNVVRLPASPTGLAKCLQAAPRLTRPFTGGRPGRACAALQTETSAAAQFLPPGFE</sequence>
<proteinExistence type="predicted"/>
<keyword evidence="3" id="KW-1185">Reference proteome</keyword>
<organism evidence="2 3">
    <name type="scientific">Paeniroseomonas aquatica</name>
    <dbReference type="NCBI Taxonomy" id="373043"/>
    <lineage>
        <taxon>Bacteria</taxon>
        <taxon>Pseudomonadati</taxon>
        <taxon>Pseudomonadota</taxon>
        <taxon>Alphaproteobacteria</taxon>
        <taxon>Acetobacterales</taxon>
        <taxon>Acetobacteraceae</taxon>
        <taxon>Paeniroseomonas</taxon>
    </lineage>
</organism>
<reference evidence="3" key="1">
    <citation type="journal article" date="2019" name="Int. J. Syst. Evol. Microbiol.">
        <title>The Global Catalogue of Microorganisms (GCM) 10K type strain sequencing project: providing services to taxonomists for standard genome sequencing and annotation.</title>
        <authorList>
            <consortium name="The Broad Institute Genomics Platform"/>
            <consortium name="The Broad Institute Genome Sequencing Center for Infectious Disease"/>
            <person name="Wu L."/>
            <person name="Ma J."/>
        </authorList>
    </citation>
    <scope>NUCLEOTIDE SEQUENCE [LARGE SCALE GENOMIC DNA]</scope>
    <source>
        <strain evidence="3">CECT 7131</strain>
    </source>
</reference>